<comment type="caution">
    <text evidence="3">The sequence shown here is derived from an EMBL/GenBank/DDBJ whole genome shotgun (WGS) entry which is preliminary data.</text>
</comment>
<name>A0ABR4NVZ3_9SACH</name>
<proteinExistence type="predicted"/>
<evidence type="ECO:0000256" key="1">
    <source>
        <dbReference type="SAM" id="MobiDB-lite"/>
    </source>
</evidence>
<dbReference type="InterPro" id="IPR018556">
    <property type="entry name" value="SPIN90/Ldb17_LRD"/>
</dbReference>
<feature type="domain" description="SPIN90/Ldb17 leucine-rich" evidence="2">
    <location>
        <begin position="228"/>
        <end position="364"/>
    </location>
</feature>
<evidence type="ECO:0000313" key="4">
    <source>
        <dbReference type="Proteomes" id="UP001623330"/>
    </source>
</evidence>
<evidence type="ECO:0000313" key="3">
    <source>
        <dbReference type="EMBL" id="KAL3232889.1"/>
    </source>
</evidence>
<dbReference type="PANTHER" id="PTHR13357:SF1">
    <property type="entry name" value="NCK-INTERACTING PROTEIN WITH SH3 DOMAIN"/>
    <property type="match status" value="1"/>
</dbReference>
<dbReference type="InterPro" id="IPR030125">
    <property type="entry name" value="SPIN90/Ldb17"/>
</dbReference>
<dbReference type="EMBL" id="JBEVYD010000005">
    <property type="protein sequence ID" value="KAL3232889.1"/>
    <property type="molecule type" value="Genomic_DNA"/>
</dbReference>
<keyword evidence="4" id="KW-1185">Reference proteome</keyword>
<feature type="compositionally biased region" description="Polar residues" evidence="1">
    <location>
        <begin position="412"/>
        <end position="423"/>
    </location>
</feature>
<evidence type="ECO:0000259" key="2">
    <source>
        <dbReference type="Pfam" id="PF09431"/>
    </source>
</evidence>
<dbReference type="Pfam" id="PF09431">
    <property type="entry name" value="SPIN90_LRD"/>
    <property type="match status" value="1"/>
</dbReference>
<dbReference type="PANTHER" id="PTHR13357">
    <property type="entry name" value="SH3 ADAPTER PROTEIN SPIN90 NCK INTERACTING PROTEIN WITH SH3 DOMAIN"/>
    <property type="match status" value="1"/>
</dbReference>
<dbReference type="Proteomes" id="UP001623330">
    <property type="component" value="Unassembled WGS sequence"/>
</dbReference>
<feature type="compositionally biased region" description="Low complexity" evidence="1">
    <location>
        <begin position="424"/>
        <end position="434"/>
    </location>
</feature>
<reference evidence="3 4" key="1">
    <citation type="submission" date="2024-05" db="EMBL/GenBank/DDBJ databases">
        <title>Long read based assembly of the Candida bracarensis genome reveals expanded adhesin content.</title>
        <authorList>
            <person name="Marcet-Houben M."/>
            <person name="Ksiezopolska E."/>
            <person name="Gabaldon T."/>
        </authorList>
    </citation>
    <scope>NUCLEOTIDE SEQUENCE [LARGE SCALE GENOMIC DNA]</scope>
    <source>
        <strain evidence="3 4">CBM6</strain>
    </source>
</reference>
<organism evidence="3 4">
    <name type="scientific">Nakaseomyces bracarensis</name>
    <dbReference type="NCBI Taxonomy" id="273131"/>
    <lineage>
        <taxon>Eukaryota</taxon>
        <taxon>Fungi</taxon>
        <taxon>Dikarya</taxon>
        <taxon>Ascomycota</taxon>
        <taxon>Saccharomycotina</taxon>
        <taxon>Saccharomycetes</taxon>
        <taxon>Saccharomycetales</taxon>
        <taxon>Saccharomycetaceae</taxon>
        <taxon>Nakaseomyces</taxon>
    </lineage>
</organism>
<protein>
    <submittedName>
        <fullName evidence="3">Protein LDB17</fullName>
    </submittedName>
</protein>
<sequence>MLLERHSMGNPVKTKHAQIEFWESMEESLVLPKSQSKSDNEFNVNSNLVKYIKLSTDCYKEDIKSDQDLFRMSLLFTESELFKSNKNFCISKLLSLLNIDLLEMNMKFIIVYILLFESKRDVNSLEIMLQYQGFNVFYNTLYTALAYIQKYGAERGVAEHQITNPKTAEWTEIDLNILEEMKQISTVLMELLFLVFKYGKCGVENVQIIDDFFTYFLMNSIRSDTTEDMLNNAQFKLLLALNEQYILFSKKYEIENKVFKCLLNSSVSKRFVELLLLKFNRVVEPSLQIMMCKLIYLVVTTTENNVAMNFFYLNDLNVFIDVLIRELQNVNEKQEFLRNTFLRVILPLLKNTEISVTHYRKDDLTDLFLYLSKLENICDNCHISAEHETTVRLAKRCLTDVEWMDTELYDGSSVTSNGPESIQSSLSSTPTNTTGPPPIVRPRLTKGSVELSAESLTKRKEKSKLPPPPPPPARKR</sequence>
<gene>
    <name evidence="3" type="ORF">RNJ44_04805</name>
</gene>
<feature type="compositionally biased region" description="Pro residues" evidence="1">
    <location>
        <begin position="465"/>
        <end position="476"/>
    </location>
</feature>
<accession>A0ABR4NVZ3</accession>
<feature type="region of interest" description="Disordered" evidence="1">
    <location>
        <begin position="410"/>
        <end position="476"/>
    </location>
</feature>